<dbReference type="FunFam" id="3.30.40.10:FF:001060">
    <property type="entry name" value="Uncharacterized protein"/>
    <property type="match status" value="1"/>
</dbReference>
<dbReference type="PANTHER" id="PTHR46400:SF5">
    <property type="entry name" value="RING-TYPE DOMAIN-CONTAINING PROTEIN"/>
    <property type="match status" value="1"/>
</dbReference>
<dbReference type="OMA" id="TNDCCTI"/>
<keyword evidence="1" id="KW-0479">Metal-binding</keyword>
<sequence>MDCPIKLSQLKSSTEQKEIFDKLFKVPTQHVQRSQQKHQSKSDLINELRQENDDLKNTIIELKDRIQELESLLKGQQTLQTEEENQEIISVEIPQQELKQEMSEEEKSLHFALMLQQQEEMEFQNRLIQMQNNVDLDEMSYEQLQELQEKMGFVSRGLLEHQIQVLLKQCTIKNQTNDCCTICLEDSGSPVEIQLECGHVFHKECISEWLSREKHCPVCKRDIELGKLK</sequence>
<dbReference type="GO" id="GO:0046621">
    <property type="term" value="P:negative regulation of organ growth"/>
    <property type="evidence" value="ECO:0007669"/>
    <property type="project" value="InterPro"/>
</dbReference>
<dbReference type="GO" id="GO:0016567">
    <property type="term" value="P:protein ubiquitination"/>
    <property type="evidence" value="ECO:0007669"/>
    <property type="project" value="InterPro"/>
</dbReference>
<dbReference type="EMBL" id="CAJJDM010000068">
    <property type="protein sequence ID" value="CAD8081554.1"/>
    <property type="molecule type" value="Genomic_DNA"/>
</dbReference>
<accession>A0A8S1N3D7</accession>
<dbReference type="InterPro" id="IPR033276">
    <property type="entry name" value="BB"/>
</dbReference>
<comment type="caution">
    <text evidence="4">The sequence shown here is derived from an EMBL/GenBank/DDBJ whole genome shotgun (WGS) entry which is preliminary data.</text>
</comment>
<feature type="coiled-coil region" evidence="2">
    <location>
        <begin position="31"/>
        <end position="86"/>
    </location>
</feature>
<dbReference type="AlphaFoldDB" id="A0A8S1N3D7"/>
<feature type="domain" description="RING-type" evidence="3">
    <location>
        <begin position="180"/>
        <end position="220"/>
    </location>
</feature>
<evidence type="ECO:0000256" key="2">
    <source>
        <dbReference type="SAM" id="Coils"/>
    </source>
</evidence>
<dbReference type="InterPro" id="IPR001841">
    <property type="entry name" value="Znf_RING"/>
</dbReference>
<dbReference type="GO" id="GO:0004842">
    <property type="term" value="F:ubiquitin-protein transferase activity"/>
    <property type="evidence" value="ECO:0007669"/>
    <property type="project" value="InterPro"/>
</dbReference>
<dbReference type="GO" id="GO:0008270">
    <property type="term" value="F:zinc ion binding"/>
    <property type="evidence" value="ECO:0007669"/>
    <property type="project" value="UniProtKB-KW"/>
</dbReference>
<dbReference type="Proteomes" id="UP000688137">
    <property type="component" value="Unassembled WGS sequence"/>
</dbReference>
<dbReference type="SMART" id="SM00184">
    <property type="entry name" value="RING"/>
    <property type="match status" value="1"/>
</dbReference>
<evidence type="ECO:0000313" key="4">
    <source>
        <dbReference type="EMBL" id="CAD8081554.1"/>
    </source>
</evidence>
<evidence type="ECO:0000256" key="1">
    <source>
        <dbReference type="PROSITE-ProRule" id="PRU00175"/>
    </source>
</evidence>
<gene>
    <name evidence="4" type="ORF">PPRIM_AZ9-3.1.T0660053</name>
</gene>
<keyword evidence="1" id="KW-0863">Zinc-finger</keyword>
<name>A0A8S1N3D7_PARPR</name>
<keyword evidence="1" id="KW-0862">Zinc</keyword>
<protein>
    <recommendedName>
        <fullName evidence="3">RING-type domain-containing protein</fullName>
    </recommendedName>
</protein>
<dbReference type="PANTHER" id="PTHR46400">
    <property type="entry name" value="RING/U-BOX SUPERFAMILY PROTEIN"/>
    <property type="match status" value="1"/>
</dbReference>
<evidence type="ECO:0000259" key="3">
    <source>
        <dbReference type="PROSITE" id="PS50089"/>
    </source>
</evidence>
<keyword evidence="5" id="KW-1185">Reference proteome</keyword>
<dbReference type="PROSITE" id="PS50089">
    <property type="entry name" value="ZF_RING_2"/>
    <property type="match status" value="1"/>
</dbReference>
<reference evidence="4" key="1">
    <citation type="submission" date="2021-01" db="EMBL/GenBank/DDBJ databases">
        <authorList>
            <consortium name="Genoscope - CEA"/>
            <person name="William W."/>
        </authorList>
    </citation>
    <scope>NUCLEOTIDE SEQUENCE</scope>
</reference>
<proteinExistence type="predicted"/>
<keyword evidence="2" id="KW-0175">Coiled coil</keyword>
<dbReference type="Pfam" id="PF13639">
    <property type="entry name" value="zf-RING_2"/>
    <property type="match status" value="1"/>
</dbReference>
<evidence type="ECO:0000313" key="5">
    <source>
        <dbReference type="Proteomes" id="UP000688137"/>
    </source>
</evidence>
<organism evidence="4 5">
    <name type="scientific">Paramecium primaurelia</name>
    <dbReference type="NCBI Taxonomy" id="5886"/>
    <lineage>
        <taxon>Eukaryota</taxon>
        <taxon>Sar</taxon>
        <taxon>Alveolata</taxon>
        <taxon>Ciliophora</taxon>
        <taxon>Intramacronucleata</taxon>
        <taxon>Oligohymenophorea</taxon>
        <taxon>Peniculida</taxon>
        <taxon>Parameciidae</taxon>
        <taxon>Paramecium</taxon>
    </lineage>
</organism>